<keyword evidence="2" id="KW-1185">Reference proteome</keyword>
<dbReference type="OrthoDB" id="9911310at2"/>
<accession>A0A4R9G720</accession>
<evidence type="ECO:0000313" key="1">
    <source>
        <dbReference type="EMBL" id="TGK07324.1"/>
    </source>
</evidence>
<dbReference type="PROSITE" id="PS51257">
    <property type="entry name" value="PROKAR_LIPOPROTEIN"/>
    <property type="match status" value="1"/>
</dbReference>
<gene>
    <name evidence="1" type="ORF">EHO59_04230</name>
</gene>
<comment type="caution">
    <text evidence="1">The sequence shown here is derived from an EMBL/GenBank/DDBJ whole genome shotgun (WGS) entry which is preliminary data.</text>
</comment>
<dbReference type="RefSeq" id="WP_135585058.1">
    <property type="nucleotide sequence ID" value="NZ_RQEP01000005.1"/>
</dbReference>
<protein>
    <recommendedName>
        <fullName evidence="3">Lipoprotein</fullName>
    </recommendedName>
</protein>
<name>A0A4R9G720_9LEPT</name>
<proteinExistence type="predicted"/>
<dbReference type="Proteomes" id="UP000297453">
    <property type="component" value="Unassembled WGS sequence"/>
</dbReference>
<reference evidence="1" key="1">
    <citation type="journal article" date="2019" name="PLoS Negl. Trop. Dis.">
        <title>Revisiting the worldwide diversity of Leptospira species in the environment.</title>
        <authorList>
            <person name="Vincent A.T."/>
            <person name="Schiettekatte O."/>
            <person name="Bourhy P."/>
            <person name="Veyrier F.J."/>
            <person name="Picardeau M."/>
        </authorList>
    </citation>
    <scope>NUCLEOTIDE SEQUENCE [LARGE SCALE GENOMIC DNA]</scope>
    <source>
        <strain evidence="1">SSS9</strain>
    </source>
</reference>
<dbReference type="EMBL" id="RQEP01000005">
    <property type="protein sequence ID" value="TGK07324.1"/>
    <property type="molecule type" value="Genomic_DNA"/>
</dbReference>
<evidence type="ECO:0008006" key="3">
    <source>
        <dbReference type="Google" id="ProtNLM"/>
    </source>
</evidence>
<dbReference type="AlphaFoldDB" id="A0A4R9G720"/>
<sequence>MIRARLTKIHHWIFYLLLLFGLALGCSEKGKHLPSREELNHNILGPKHNFIFQIAKGEITYYERESDIFSEWGTFSISLKDQKNSEQILSIFKNKAVSNGWKYDKEGCDQHILSTVADQPGCIQFRYHFKDDPQSVFLLHVVRENEVLKIFYRLDGN</sequence>
<evidence type="ECO:0000313" key="2">
    <source>
        <dbReference type="Proteomes" id="UP000297453"/>
    </source>
</evidence>
<organism evidence="1 2">
    <name type="scientific">Leptospira semungkisensis</name>
    <dbReference type="NCBI Taxonomy" id="2484985"/>
    <lineage>
        <taxon>Bacteria</taxon>
        <taxon>Pseudomonadati</taxon>
        <taxon>Spirochaetota</taxon>
        <taxon>Spirochaetia</taxon>
        <taxon>Leptospirales</taxon>
        <taxon>Leptospiraceae</taxon>
        <taxon>Leptospira</taxon>
    </lineage>
</organism>